<comment type="caution">
    <text evidence="2">The sequence shown here is derived from an EMBL/GenBank/DDBJ whole genome shotgun (WGS) entry which is preliminary data.</text>
</comment>
<proteinExistence type="predicted"/>
<evidence type="ECO:0000313" key="3">
    <source>
        <dbReference type="Proteomes" id="UP000622317"/>
    </source>
</evidence>
<evidence type="ECO:0000259" key="1">
    <source>
        <dbReference type="Pfam" id="PF06445"/>
    </source>
</evidence>
<dbReference type="Pfam" id="PF10604">
    <property type="entry name" value="Polyketide_cyc2"/>
    <property type="match status" value="1"/>
</dbReference>
<dbReference type="EMBL" id="JACYFG010000036">
    <property type="protein sequence ID" value="MBD5780535.1"/>
    <property type="molecule type" value="Genomic_DNA"/>
</dbReference>
<dbReference type="AlphaFoldDB" id="A0A927F9X2"/>
<feature type="domain" description="GyrI-like small molecule binding" evidence="1">
    <location>
        <begin position="157"/>
        <end position="305"/>
    </location>
</feature>
<accession>A0A927F9X2</accession>
<dbReference type="SUPFAM" id="SSF55961">
    <property type="entry name" value="Bet v1-like"/>
    <property type="match status" value="1"/>
</dbReference>
<dbReference type="InterPro" id="IPR023393">
    <property type="entry name" value="START-like_dom_sf"/>
</dbReference>
<organism evidence="2 3">
    <name type="scientific">Pelagicoccus enzymogenes</name>
    <dbReference type="NCBI Taxonomy" id="2773457"/>
    <lineage>
        <taxon>Bacteria</taxon>
        <taxon>Pseudomonadati</taxon>
        <taxon>Verrucomicrobiota</taxon>
        <taxon>Opitutia</taxon>
        <taxon>Puniceicoccales</taxon>
        <taxon>Pelagicoccaceae</taxon>
        <taxon>Pelagicoccus</taxon>
    </lineage>
</organism>
<protein>
    <submittedName>
        <fullName evidence="2">SRPBCC family protein</fullName>
    </submittedName>
</protein>
<dbReference type="SUPFAM" id="SSF55136">
    <property type="entry name" value="Probable bacterial effector-binding domain"/>
    <property type="match status" value="1"/>
</dbReference>
<dbReference type="Gene3D" id="3.20.80.10">
    <property type="entry name" value="Regulatory factor, effector binding domain"/>
    <property type="match status" value="1"/>
</dbReference>
<dbReference type="CDD" id="cd07818">
    <property type="entry name" value="SRPBCC_1"/>
    <property type="match status" value="1"/>
</dbReference>
<keyword evidence="3" id="KW-1185">Reference proteome</keyword>
<dbReference type="RefSeq" id="WP_191617632.1">
    <property type="nucleotide sequence ID" value="NZ_JACYFG010000036.1"/>
</dbReference>
<evidence type="ECO:0000313" key="2">
    <source>
        <dbReference type="EMBL" id="MBD5780535.1"/>
    </source>
</evidence>
<dbReference type="InterPro" id="IPR011256">
    <property type="entry name" value="Reg_factor_effector_dom_sf"/>
</dbReference>
<gene>
    <name evidence="2" type="ORF">IEN85_13625</name>
</gene>
<dbReference type="Gene3D" id="3.30.530.20">
    <property type="match status" value="1"/>
</dbReference>
<dbReference type="InterPro" id="IPR029442">
    <property type="entry name" value="GyrI-like"/>
</dbReference>
<reference evidence="2" key="1">
    <citation type="submission" date="2020-09" db="EMBL/GenBank/DDBJ databases">
        <title>Pelagicoccus enzymogenes sp. nov. with an EPS production, isolated from marine sediment.</title>
        <authorList>
            <person name="Feng X."/>
        </authorList>
    </citation>
    <scope>NUCLEOTIDE SEQUENCE</scope>
    <source>
        <strain evidence="2">NFK12</strain>
    </source>
</reference>
<dbReference type="Pfam" id="PF06445">
    <property type="entry name" value="GyrI-like"/>
    <property type="match status" value="1"/>
</dbReference>
<sequence length="306" mass="34218">MPKFSLERSIAIKAPAASVFSNVKDFRNWVNWSPWILAEPGCQIEYADDGNSYSWSGDIIGAGGMEVRDLVPDEEIRYRLTFLKPFKSVSSVSFRFRECNEETITSWSMSGSLPFFFFWMKRTMVASISRDYDRGLRMLKDEIERGQVPSQLRFAGFEKVEGFPYFSVSGECSLAAISQRLGADMQEASAKLKNAGVALAGAPVCFYETFNVSEGVTRYRLAFPVGAGATCPEGMETGALPSLKAYAIHHTGPYRHLVNAWAAGMMHQRAKLFEMNKSVSPFEMYLGDPCEVPEESLLTKVYFPAK</sequence>
<dbReference type="Proteomes" id="UP000622317">
    <property type="component" value="Unassembled WGS sequence"/>
</dbReference>
<dbReference type="InterPro" id="IPR019587">
    <property type="entry name" value="Polyketide_cyclase/dehydratase"/>
</dbReference>
<name>A0A927F9X2_9BACT</name>